<dbReference type="Proteomes" id="UP000279384">
    <property type="component" value="Unassembled WGS sequence"/>
</dbReference>
<sequence length="253" mass="27591">MKAPLVVALLASSLSWSVPTEAVTTVTLSYSGRALIYDGELTAAANRRLFALYDAATVKPATLVISSAGGHFAHGLELGTWLHRQPLHLHVPSYCNSACANYVFTAAKSRELGDYAIVAFHGGMTDTADRRAQLQAQLAPASPATAQARLERYLRDGLQRETRFFRDIGVDQRITSYAYQAPYRAALARYPSWTYSLAMLAQFGVRDIRVSSGERWFPRPARHGLLLIEAPGRFGCIAPGMAIDRLLDCAGAS</sequence>
<organism evidence="2 3">
    <name type="scientific">Vogesella indigofera</name>
    <name type="common">Pseudomonas indigofera</name>
    <dbReference type="NCBI Taxonomy" id="45465"/>
    <lineage>
        <taxon>Bacteria</taxon>
        <taxon>Pseudomonadati</taxon>
        <taxon>Pseudomonadota</taxon>
        <taxon>Betaproteobacteria</taxon>
        <taxon>Neisseriales</taxon>
        <taxon>Chromobacteriaceae</taxon>
        <taxon>Vogesella</taxon>
    </lineage>
</organism>
<comment type="caution">
    <text evidence="2">The sequence shown here is derived from an EMBL/GenBank/DDBJ whole genome shotgun (WGS) entry which is preliminary data.</text>
</comment>
<dbReference type="AlphaFoldDB" id="A0A495B1E8"/>
<evidence type="ECO:0008006" key="4">
    <source>
        <dbReference type="Google" id="ProtNLM"/>
    </source>
</evidence>
<feature type="chain" id="PRO_5019734462" description="ClpP protease-like protein" evidence="1">
    <location>
        <begin position="23"/>
        <end position="253"/>
    </location>
</feature>
<dbReference type="SUPFAM" id="SSF52096">
    <property type="entry name" value="ClpP/crotonase"/>
    <property type="match status" value="1"/>
</dbReference>
<dbReference type="RefSeq" id="WP_120812056.1">
    <property type="nucleotide sequence ID" value="NZ_RBID01000018.1"/>
</dbReference>
<evidence type="ECO:0000313" key="3">
    <source>
        <dbReference type="Proteomes" id="UP000279384"/>
    </source>
</evidence>
<feature type="signal peptide" evidence="1">
    <location>
        <begin position="1"/>
        <end position="22"/>
    </location>
</feature>
<reference evidence="2 3" key="1">
    <citation type="submission" date="2018-10" db="EMBL/GenBank/DDBJ databases">
        <title>Genomic Encyclopedia of Type Strains, Phase IV (KMG-IV): sequencing the most valuable type-strain genomes for metagenomic binning, comparative biology and taxonomic classification.</title>
        <authorList>
            <person name="Goeker M."/>
        </authorList>
    </citation>
    <scope>NUCLEOTIDE SEQUENCE [LARGE SCALE GENOMIC DNA]</scope>
    <source>
        <strain evidence="2 3">DSM 3303</strain>
    </source>
</reference>
<name>A0A495B1E8_VOGIN</name>
<evidence type="ECO:0000313" key="2">
    <source>
        <dbReference type="EMBL" id="RKQ54792.1"/>
    </source>
</evidence>
<dbReference type="InterPro" id="IPR029045">
    <property type="entry name" value="ClpP/crotonase-like_dom_sf"/>
</dbReference>
<dbReference type="EMBL" id="RBID01000018">
    <property type="protein sequence ID" value="RKQ54792.1"/>
    <property type="molecule type" value="Genomic_DNA"/>
</dbReference>
<protein>
    <recommendedName>
        <fullName evidence="4">ClpP protease-like protein</fullName>
    </recommendedName>
</protein>
<keyword evidence="1" id="KW-0732">Signal</keyword>
<evidence type="ECO:0000256" key="1">
    <source>
        <dbReference type="SAM" id="SignalP"/>
    </source>
</evidence>
<gene>
    <name evidence="2" type="ORF">C8E02_3053</name>
</gene>
<accession>A0A495B1E8</accession>
<proteinExistence type="predicted"/>